<sequence>MERGSRRSEDGESGQDCFATVDTDWLLMCEMSRPRGIRTSFPPGDAEAARQCLFAAVRRAGCEVVRISASDGVPLPAWGSVADEDV</sequence>
<dbReference type="RefSeq" id="WP_381363895.1">
    <property type="nucleotide sequence ID" value="NZ_JBHSOA010000035.1"/>
</dbReference>
<name>A0ABW1E220_9ACTN</name>
<dbReference type="Proteomes" id="UP001596180">
    <property type="component" value="Unassembled WGS sequence"/>
</dbReference>
<keyword evidence="2" id="KW-1185">Reference proteome</keyword>
<protein>
    <submittedName>
        <fullName evidence="1">Uncharacterized protein</fullName>
    </submittedName>
</protein>
<proteinExistence type="predicted"/>
<organism evidence="1 2">
    <name type="scientific">Streptomyces chlorus</name>
    <dbReference type="NCBI Taxonomy" id="887452"/>
    <lineage>
        <taxon>Bacteria</taxon>
        <taxon>Bacillati</taxon>
        <taxon>Actinomycetota</taxon>
        <taxon>Actinomycetes</taxon>
        <taxon>Kitasatosporales</taxon>
        <taxon>Streptomycetaceae</taxon>
        <taxon>Streptomyces</taxon>
    </lineage>
</organism>
<gene>
    <name evidence="1" type="ORF">ACFPZI_17095</name>
</gene>
<comment type="caution">
    <text evidence="1">The sequence shown here is derived from an EMBL/GenBank/DDBJ whole genome shotgun (WGS) entry which is preliminary data.</text>
</comment>
<evidence type="ECO:0000313" key="2">
    <source>
        <dbReference type="Proteomes" id="UP001596180"/>
    </source>
</evidence>
<evidence type="ECO:0000313" key="1">
    <source>
        <dbReference type="EMBL" id="MFC5853469.1"/>
    </source>
</evidence>
<dbReference type="EMBL" id="JBHSOA010000035">
    <property type="protein sequence ID" value="MFC5853469.1"/>
    <property type="molecule type" value="Genomic_DNA"/>
</dbReference>
<accession>A0ABW1E220</accession>
<reference evidence="2" key="1">
    <citation type="journal article" date="2019" name="Int. J. Syst. Evol. Microbiol.">
        <title>The Global Catalogue of Microorganisms (GCM) 10K type strain sequencing project: providing services to taxonomists for standard genome sequencing and annotation.</title>
        <authorList>
            <consortium name="The Broad Institute Genomics Platform"/>
            <consortium name="The Broad Institute Genome Sequencing Center for Infectious Disease"/>
            <person name="Wu L."/>
            <person name="Ma J."/>
        </authorList>
    </citation>
    <scope>NUCLEOTIDE SEQUENCE [LARGE SCALE GENOMIC DNA]</scope>
    <source>
        <strain evidence="2">JCM 10411</strain>
    </source>
</reference>